<dbReference type="EMBL" id="MTEJ01000376">
    <property type="protein sequence ID" value="OQX03848.1"/>
    <property type="molecule type" value="Genomic_DNA"/>
</dbReference>
<comment type="caution">
    <text evidence="2">The sequence shown here is derived from an EMBL/GenBank/DDBJ whole genome shotgun (WGS) entry which is preliminary data.</text>
</comment>
<dbReference type="Proteomes" id="UP000192491">
    <property type="component" value="Unassembled WGS sequence"/>
</dbReference>
<evidence type="ECO:0000313" key="3">
    <source>
        <dbReference type="Proteomes" id="UP000192491"/>
    </source>
</evidence>
<accession>A0A1Y1QEN3</accession>
<dbReference type="InterPro" id="IPR038740">
    <property type="entry name" value="BioF2-like_GNAT_dom"/>
</dbReference>
<organism evidence="2 3">
    <name type="scientific">Thiothrix lacustris</name>
    <dbReference type="NCBI Taxonomy" id="525917"/>
    <lineage>
        <taxon>Bacteria</taxon>
        <taxon>Pseudomonadati</taxon>
        <taxon>Pseudomonadota</taxon>
        <taxon>Gammaproteobacteria</taxon>
        <taxon>Thiotrichales</taxon>
        <taxon>Thiotrichaceae</taxon>
        <taxon>Thiothrix</taxon>
    </lineage>
</organism>
<reference evidence="2 3" key="1">
    <citation type="submission" date="2017-01" db="EMBL/GenBank/DDBJ databases">
        <title>Novel large sulfur bacteria in the metagenomes of groundwater-fed chemosynthetic microbial mats in the Lake Huron basin.</title>
        <authorList>
            <person name="Sharrar A.M."/>
            <person name="Flood B.E."/>
            <person name="Bailey J.V."/>
            <person name="Jones D.S."/>
            <person name="Biddanda B."/>
            <person name="Ruberg S.A."/>
            <person name="Marcus D.N."/>
            <person name="Dick G.J."/>
        </authorList>
    </citation>
    <scope>NUCLEOTIDE SEQUENCE [LARGE SCALE GENOMIC DNA]</scope>
    <source>
        <strain evidence="2">A8</strain>
    </source>
</reference>
<evidence type="ECO:0000313" key="2">
    <source>
        <dbReference type="EMBL" id="OQX03848.1"/>
    </source>
</evidence>
<gene>
    <name evidence="2" type="ORF">BWK73_38175</name>
</gene>
<evidence type="ECO:0000259" key="1">
    <source>
        <dbReference type="Pfam" id="PF13480"/>
    </source>
</evidence>
<dbReference type="AlphaFoldDB" id="A0A1Y1QEN3"/>
<feature type="domain" description="BioF2-like acetyltransferase" evidence="1">
    <location>
        <begin position="187"/>
        <end position="266"/>
    </location>
</feature>
<dbReference type="Pfam" id="PF13480">
    <property type="entry name" value="Acetyltransf_6"/>
    <property type="match status" value="1"/>
</dbReference>
<proteinExistence type="predicted"/>
<name>A0A1Y1QEN3_9GAMM</name>
<protein>
    <recommendedName>
        <fullName evidence="1">BioF2-like acetyltransferase domain-containing protein</fullName>
    </recommendedName>
</protein>
<sequence length="315" mass="35692">MRVQLVTSPADLRDIVPAWDVLARHSLEPNVFYESWMLLAALEQFSTGQVAVLLVWQDPSHTRLLGLVPLMQAHSYYKCPACHWSNWVYTNCPLGTPLIHRDYAETALLGVFEWLGETGATVFSLQNVAVDGAFFQCVETLRRDHALLLDVPQQWAHSLQHHFSPVAAVKSQTLWPGEVLQLEQWIREFTQLEQSGWKGWRQTSSAYPPQQQAFVEEVMRAGALYGQLMMVRLTLHEELIALSLHLTGAEQGIFTLQAAYNAAYADVISLTATPDTTSRQIATLHLSTRHRFSKPLMHTVRVAKSVYRYCTSSHH</sequence>